<protein>
    <recommendedName>
        <fullName evidence="3">Serine protease</fullName>
    </recommendedName>
</protein>
<gene>
    <name evidence="1" type="ORF">ACH4WX_22350</name>
</gene>
<evidence type="ECO:0000313" key="2">
    <source>
        <dbReference type="Proteomes" id="UP001611263"/>
    </source>
</evidence>
<evidence type="ECO:0008006" key="3">
    <source>
        <dbReference type="Google" id="ProtNLM"/>
    </source>
</evidence>
<dbReference type="InterPro" id="IPR043504">
    <property type="entry name" value="Peptidase_S1_PA_chymotrypsin"/>
</dbReference>
<dbReference type="EMBL" id="JBIRUQ010000005">
    <property type="protein sequence ID" value="MFI1463469.1"/>
    <property type="molecule type" value="Genomic_DNA"/>
</dbReference>
<sequence length="253" mass="26796">MVRPVPVLRGRRTTARLLAAVAAIMLAVGTTAVVGTVSVPGRAAAAPSAAAPGVTVYPGMEVRRSEIVDGKVEISRCTVGLTGTIGTARYAVTAGHCYRNGVVTDKNSNPIGWYEFHRPDEGLTFGFALIRLYDGVGVAASMGSFGLSSVDLKPQMNQQVCKLGATTGWSCGTITEITDRYLYTTNTLGAEGGDSGAVVYRQTSDGHAAFVGLLVAFDEDAGHSAVVEPAEWLFDQIDKYGPTRDNPFVWYRV</sequence>
<dbReference type="Gene3D" id="2.40.10.10">
    <property type="entry name" value="Trypsin-like serine proteases"/>
    <property type="match status" value="2"/>
</dbReference>
<name>A0ABW7TQZ5_9NOCA</name>
<proteinExistence type="predicted"/>
<accession>A0ABW7TQZ5</accession>
<dbReference type="Proteomes" id="UP001611263">
    <property type="component" value="Unassembled WGS sequence"/>
</dbReference>
<evidence type="ECO:0000313" key="1">
    <source>
        <dbReference type="EMBL" id="MFI1463469.1"/>
    </source>
</evidence>
<reference evidence="1 2" key="1">
    <citation type="submission" date="2024-10" db="EMBL/GenBank/DDBJ databases">
        <title>The Natural Products Discovery Center: Release of the First 8490 Sequenced Strains for Exploring Actinobacteria Biosynthetic Diversity.</title>
        <authorList>
            <person name="Kalkreuter E."/>
            <person name="Kautsar S.A."/>
            <person name="Yang D."/>
            <person name="Bader C.D."/>
            <person name="Teijaro C.N."/>
            <person name="Fluegel L."/>
            <person name="Davis C.M."/>
            <person name="Simpson J.R."/>
            <person name="Lauterbach L."/>
            <person name="Steele A.D."/>
            <person name="Gui C."/>
            <person name="Meng S."/>
            <person name="Li G."/>
            <person name="Viehrig K."/>
            <person name="Ye F."/>
            <person name="Su P."/>
            <person name="Kiefer A.F."/>
            <person name="Nichols A."/>
            <person name="Cepeda A.J."/>
            <person name="Yan W."/>
            <person name="Fan B."/>
            <person name="Jiang Y."/>
            <person name="Adhikari A."/>
            <person name="Zheng C.-J."/>
            <person name="Schuster L."/>
            <person name="Cowan T.M."/>
            <person name="Smanski M.J."/>
            <person name="Chevrette M.G."/>
            <person name="De Carvalho L.P.S."/>
            <person name="Shen B."/>
        </authorList>
    </citation>
    <scope>NUCLEOTIDE SEQUENCE [LARGE SCALE GENOMIC DNA]</scope>
    <source>
        <strain evidence="1 2">NPDC020568</strain>
    </source>
</reference>
<organism evidence="1 2">
    <name type="scientific">Nocardia carnea</name>
    <dbReference type="NCBI Taxonomy" id="37328"/>
    <lineage>
        <taxon>Bacteria</taxon>
        <taxon>Bacillati</taxon>
        <taxon>Actinomycetota</taxon>
        <taxon>Actinomycetes</taxon>
        <taxon>Mycobacteriales</taxon>
        <taxon>Nocardiaceae</taxon>
        <taxon>Nocardia</taxon>
    </lineage>
</organism>
<comment type="caution">
    <text evidence="1">The sequence shown here is derived from an EMBL/GenBank/DDBJ whole genome shotgun (WGS) entry which is preliminary data.</text>
</comment>
<dbReference type="InterPro" id="IPR009003">
    <property type="entry name" value="Peptidase_S1_PA"/>
</dbReference>
<dbReference type="RefSeq" id="WP_156052249.1">
    <property type="nucleotide sequence ID" value="NZ_JBIRUQ010000005.1"/>
</dbReference>
<dbReference type="GeneID" id="93506670"/>
<keyword evidence="2" id="KW-1185">Reference proteome</keyword>
<dbReference type="SUPFAM" id="SSF50494">
    <property type="entry name" value="Trypsin-like serine proteases"/>
    <property type="match status" value="1"/>
</dbReference>